<gene>
    <name evidence="3" type="ORF">MVEN_00426400</name>
</gene>
<evidence type="ECO:0000256" key="1">
    <source>
        <dbReference type="SAM" id="Coils"/>
    </source>
</evidence>
<keyword evidence="1" id="KW-0175">Coiled coil</keyword>
<dbReference type="Pfam" id="PF18758">
    <property type="entry name" value="KDZ"/>
    <property type="match status" value="1"/>
</dbReference>
<dbReference type="PANTHER" id="PTHR33104:SF2">
    <property type="entry name" value="CXC3 LIKE CYSTEINE CLUSTER DOMAIN-CONTAINING PROTEIN"/>
    <property type="match status" value="1"/>
</dbReference>
<feature type="coiled-coil region" evidence="1">
    <location>
        <begin position="337"/>
        <end position="364"/>
    </location>
</feature>
<comment type="caution">
    <text evidence="3">The sequence shown here is derived from an EMBL/GenBank/DDBJ whole genome shotgun (WGS) entry which is preliminary data.</text>
</comment>
<dbReference type="Proteomes" id="UP000620124">
    <property type="component" value="Unassembled WGS sequence"/>
</dbReference>
<proteinExistence type="predicted"/>
<evidence type="ECO:0000313" key="4">
    <source>
        <dbReference type="Proteomes" id="UP000620124"/>
    </source>
</evidence>
<dbReference type="PANTHER" id="PTHR33104">
    <property type="entry name" value="SI:DKEY-29D5.2"/>
    <property type="match status" value="1"/>
</dbReference>
<feature type="compositionally biased region" description="Acidic residues" evidence="2">
    <location>
        <begin position="530"/>
        <end position="553"/>
    </location>
</feature>
<dbReference type="AlphaFoldDB" id="A0A8H7DAF8"/>
<evidence type="ECO:0000256" key="2">
    <source>
        <dbReference type="SAM" id="MobiDB-lite"/>
    </source>
</evidence>
<name>A0A8H7DAF8_9AGAR</name>
<evidence type="ECO:0000313" key="3">
    <source>
        <dbReference type="EMBL" id="KAF7365532.1"/>
    </source>
</evidence>
<organism evidence="3 4">
    <name type="scientific">Mycena venus</name>
    <dbReference type="NCBI Taxonomy" id="2733690"/>
    <lineage>
        <taxon>Eukaryota</taxon>
        <taxon>Fungi</taxon>
        <taxon>Dikarya</taxon>
        <taxon>Basidiomycota</taxon>
        <taxon>Agaricomycotina</taxon>
        <taxon>Agaricomycetes</taxon>
        <taxon>Agaricomycetidae</taxon>
        <taxon>Agaricales</taxon>
        <taxon>Marasmiineae</taxon>
        <taxon>Mycenaceae</taxon>
        <taxon>Mycena</taxon>
    </lineage>
</organism>
<sequence length="575" mass="66522">MLENPPYREYLLSVTDQKEMSTCSRLAALDFANTKFSRGYSTTGVGMGVCACHEFVQPNGITRLRFVNMDYIFASLLCHHNPLLLKLISYDIVCQWWKRLMERLIELLVLVRCTLILPMIAFVIPKMHIHAHTLLCGLLYSLNLVPGSRQTDGKEIERLWANIGGIASSTRIMGPRAQHDMVDDHWGHWNWQKLVSLAATLRRRLDTALEQQVVQEEALKTFSEQQQDRVEEWKRMVHDFEKDPKKKNPYEAVVMGLTEIEVRRQFQREEEEEAKRGLPAKHRVTPSAFMTECLDVEEQQHKRNIKLHGRHYFGRRRRGDQLKLGWKKLKKEDIQCMGDVEDLKQKEQKRKKAKERQKRKYDELLSHGVDVAVWAEEGSEDDDDGEEGVRAQESRREVSWIWTAAGSSGTDADLEDTLRIEWAKAYTRSRRWNEEVLLLREEFLWLPISFEFEADLWVERVRAVPVVAAGLDLAYAQGMRAYAVKQENLFWDLARRAREVETEPKLGKGKRWLRARAVDPLAEATRYEGGEEEEDGEEDDDGNVPGAEEDGEAEQLGKGLESDEELLMGGEVDDV</sequence>
<accession>A0A8H7DAF8</accession>
<protein>
    <submittedName>
        <fullName evidence="3">CxC2 domain-containing protein</fullName>
    </submittedName>
</protein>
<feature type="compositionally biased region" description="Acidic residues" evidence="2">
    <location>
        <begin position="562"/>
        <end position="575"/>
    </location>
</feature>
<dbReference type="EMBL" id="JACAZI010000003">
    <property type="protein sequence ID" value="KAF7365532.1"/>
    <property type="molecule type" value="Genomic_DNA"/>
</dbReference>
<keyword evidence="4" id="KW-1185">Reference proteome</keyword>
<feature type="region of interest" description="Disordered" evidence="2">
    <location>
        <begin position="523"/>
        <end position="575"/>
    </location>
</feature>
<dbReference type="InterPro" id="IPR040521">
    <property type="entry name" value="KDZ"/>
</dbReference>
<dbReference type="OrthoDB" id="3257768at2759"/>
<reference evidence="3" key="1">
    <citation type="submission" date="2020-05" db="EMBL/GenBank/DDBJ databases">
        <title>Mycena genomes resolve the evolution of fungal bioluminescence.</title>
        <authorList>
            <person name="Tsai I.J."/>
        </authorList>
    </citation>
    <scope>NUCLEOTIDE SEQUENCE</scope>
    <source>
        <strain evidence="3">CCC161011</strain>
    </source>
</reference>